<dbReference type="InterPro" id="IPR036397">
    <property type="entry name" value="RNaseH_sf"/>
</dbReference>
<dbReference type="Proteomes" id="UP001063166">
    <property type="component" value="Unassembled WGS sequence"/>
</dbReference>
<dbReference type="Gene3D" id="3.30.420.10">
    <property type="entry name" value="Ribonuclease H-like superfamily/Ribonuclease H"/>
    <property type="match status" value="1"/>
</dbReference>
<dbReference type="InterPro" id="IPR012337">
    <property type="entry name" value="RNaseH-like_sf"/>
</dbReference>
<dbReference type="GO" id="GO:0003676">
    <property type="term" value="F:nucleic acid binding"/>
    <property type="evidence" value="ECO:0007669"/>
    <property type="project" value="InterPro"/>
</dbReference>
<feature type="compositionally biased region" description="Polar residues" evidence="3">
    <location>
        <begin position="86"/>
        <end position="108"/>
    </location>
</feature>
<dbReference type="EMBL" id="BRPK01000007">
    <property type="protein sequence ID" value="GLB40022.1"/>
    <property type="molecule type" value="Genomic_DNA"/>
</dbReference>
<sequence>MGSSKVLGALDTVIAKKCEEEESSDSDIEVLGPFPAAQNPQSKPRSKGKEKADTDTPLQPLHPLFLQKPHRDRPGEAPGLSKRQEPTSGTNFASPNAPTVAPASSNTKAAAPPYKHTKPMRTDKVKASTVSKESAPDLPAYSYKHYTDPKPYLVYTTDVSETDDLVAGLKPGPVALDIEWRVFFVRRGAPPKERRTAVVQVADTRGLMLVVQIYGMDRFPKNLQALIENPEVPKLGVNILNDGRKLFRDYGILAKNLVELGALAAVADPTSETKRKIISLAKLTEKYCGKTLEKGNVRTGNWEAPLTQRQLAYAANDVHSSLMIYKRLLALAEEHSITLDLTAFRAGVEPSFSCPPVSRTASTASVEEPDAESGSMAMEMRPQCLRAYRYWHDRDMAMEKMCVELSLKGKSGVEGTLGERLKVGTVITYIVSALQADRTLPFEIGKLRDLVQMDAASWVRHREWILSVWKGKVGVQGQAESEDAPS</sequence>
<dbReference type="PANTHER" id="PTHR13620">
    <property type="entry name" value="3-5 EXONUCLEASE"/>
    <property type="match status" value="1"/>
</dbReference>
<keyword evidence="1" id="KW-0540">Nuclease</keyword>
<dbReference type="AlphaFoldDB" id="A0A9P3PRF4"/>
<gene>
    <name evidence="5" type="ORF">LshimejAT787_0705320</name>
</gene>
<dbReference type="OrthoDB" id="1920326at2759"/>
<dbReference type="GO" id="GO:0006139">
    <property type="term" value="P:nucleobase-containing compound metabolic process"/>
    <property type="evidence" value="ECO:0007669"/>
    <property type="project" value="InterPro"/>
</dbReference>
<dbReference type="SUPFAM" id="SSF53098">
    <property type="entry name" value="Ribonuclease H-like"/>
    <property type="match status" value="1"/>
</dbReference>
<dbReference type="GO" id="GO:0005634">
    <property type="term" value="C:nucleus"/>
    <property type="evidence" value="ECO:0007669"/>
    <property type="project" value="TreeGrafter"/>
</dbReference>
<evidence type="ECO:0000313" key="5">
    <source>
        <dbReference type="EMBL" id="GLB40022.1"/>
    </source>
</evidence>
<dbReference type="Pfam" id="PF01612">
    <property type="entry name" value="DNA_pol_A_exo1"/>
    <property type="match status" value="1"/>
</dbReference>
<dbReference type="GO" id="GO:0005737">
    <property type="term" value="C:cytoplasm"/>
    <property type="evidence" value="ECO:0007669"/>
    <property type="project" value="TreeGrafter"/>
</dbReference>
<protein>
    <submittedName>
        <fullName evidence="5">3'-5' exonuclease</fullName>
    </submittedName>
</protein>
<proteinExistence type="predicted"/>
<reference evidence="5" key="1">
    <citation type="submission" date="2022-07" db="EMBL/GenBank/DDBJ databases">
        <title>The genome of Lyophyllum shimeji provides insight into the initial evolution of ectomycorrhizal fungal genome.</title>
        <authorList>
            <person name="Kobayashi Y."/>
            <person name="Shibata T."/>
            <person name="Hirakawa H."/>
            <person name="Shigenobu S."/>
            <person name="Nishiyama T."/>
            <person name="Yamada A."/>
            <person name="Hasebe M."/>
            <person name="Kawaguchi M."/>
        </authorList>
    </citation>
    <scope>NUCLEOTIDE SEQUENCE</scope>
    <source>
        <strain evidence="5">AT787</strain>
    </source>
</reference>
<dbReference type="InterPro" id="IPR051132">
    <property type="entry name" value="3-5_Exonuclease_domain"/>
</dbReference>
<comment type="caution">
    <text evidence="5">The sequence shown here is derived from an EMBL/GenBank/DDBJ whole genome shotgun (WGS) entry which is preliminary data.</text>
</comment>
<dbReference type="InterPro" id="IPR002562">
    <property type="entry name" value="3'-5'_exonuclease_dom"/>
</dbReference>
<evidence type="ECO:0000256" key="2">
    <source>
        <dbReference type="ARBA" id="ARBA00022801"/>
    </source>
</evidence>
<feature type="region of interest" description="Disordered" evidence="3">
    <location>
        <begin position="19"/>
        <end position="133"/>
    </location>
</feature>
<organism evidence="5 6">
    <name type="scientific">Lyophyllum shimeji</name>
    <name type="common">Hon-shimeji</name>
    <name type="synonym">Tricholoma shimeji</name>
    <dbReference type="NCBI Taxonomy" id="47721"/>
    <lineage>
        <taxon>Eukaryota</taxon>
        <taxon>Fungi</taxon>
        <taxon>Dikarya</taxon>
        <taxon>Basidiomycota</taxon>
        <taxon>Agaricomycotina</taxon>
        <taxon>Agaricomycetes</taxon>
        <taxon>Agaricomycetidae</taxon>
        <taxon>Agaricales</taxon>
        <taxon>Tricholomatineae</taxon>
        <taxon>Lyophyllaceae</taxon>
        <taxon>Lyophyllum</taxon>
    </lineage>
</organism>
<keyword evidence="5" id="KW-0269">Exonuclease</keyword>
<evidence type="ECO:0000313" key="6">
    <source>
        <dbReference type="Proteomes" id="UP001063166"/>
    </source>
</evidence>
<evidence type="ECO:0000256" key="3">
    <source>
        <dbReference type="SAM" id="MobiDB-lite"/>
    </source>
</evidence>
<evidence type="ECO:0000256" key="1">
    <source>
        <dbReference type="ARBA" id="ARBA00022722"/>
    </source>
</evidence>
<evidence type="ECO:0000259" key="4">
    <source>
        <dbReference type="SMART" id="SM00474"/>
    </source>
</evidence>
<accession>A0A9P3PRF4</accession>
<dbReference type="CDD" id="cd06141">
    <property type="entry name" value="WRN_exo"/>
    <property type="match status" value="1"/>
</dbReference>
<keyword evidence="2" id="KW-0378">Hydrolase</keyword>
<name>A0A9P3PRF4_LYOSH</name>
<dbReference type="SMART" id="SM00474">
    <property type="entry name" value="35EXOc"/>
    <property type="match status" value="1"/>
</dbReference>
<feature type="domain" description="3'-5' exonuclease" evidence="4">
    <location>
        <begin position="153"/>
        <end position="333"/>
    </location>
</feature>
<dbReference type="PANTHER" id="PTHR13620:SF104">
    <property type="entry name" value="EXONUCLEASE 3'-5' DOMAIN-CONTAINING PROTEIN 2"/>
    <property type="match status" value="1"/>
</dbReference>
<dbReference type="GO" id="GO:0008408">
    <property type="term" value="F:3'-5' exonuclease activity"/>
    <property type="evidence" value="ECO:0007669"/>
    <property type="project" value="InterPro"/>
</dbReference>
<keyword evidence="6" id="KW-1185">Reference proteome</keyword>